<gene>
    <name evidence="13" type="primary">ipk</name>
    <name evidence="10" type="synonym">ispE</name>
    <name evidence="13" type="ORF">G114_08527</name>
</gene>
<keyword evidence="8 10" id="KW-0414">Isoprene biosynthesis</keyword>
<feature type="domain" description="GHMP kinase N-terminal" evidence="11">
    <location>
        <begin position="66"/>
        <end position="143"/>
    </location>
</feature>
<dbReference type="SUPFAM" id="SSF54211">
    <property type="entry name" value="Ribosomal protein S5 domain 2-like"/>
    <property type="match status" value="1"/>
</dbReference>
<dbReference type="NCBIfam" id="TIGR00154">
    <property type="entry name" value="ispE"/>
    <property type="match status" value="1"/>
</dbReference>
<evidence type="ECO:0000313" key="14">
    <source>
        <dbReference type="Proteomes" id="UP000023775"/>
    </source>
</evidence>
<keyword evidence="7 10" id="KW-0067">ATP-binding</keyword>
<name>N9VLR2_9GAMM</name>
<dbReference type="SUPFAM" id="SSF55060">
    <property type="entry name" value="GHMP Kinase, C-terminal domain"/>
    <property type="match status" value="1"/>
</dbReference>
<dbReference type="InterPro" id="IPR004424">
    <property type="entry name" value="IspE"/>
</dbReference>
<dbReference type="GO" id="GO:0050515">
    <property type="term" value="F:4-(cytidine 5'-diphospho)-2-C-methyl-D-erythritol kinase activity"/>
    <property type="evidence" value="ECO:0007669"/>
    <property type="project" value="UniProtKB-UniRule"/>
</dbReference>
<dbReference type="Proteomes" id="UP000023775">
    <property type="component" value="Unassembled WGS sequence"/>
</dbReference>
<feature type="active site" evidence="10">
    <location>
        <position position="136"/>
    </location>
</feature>
<comment type="function">
    <text evidence="10">Catalyzes the phosphorylation of the position 2 hydroxy group of 4-diphosphocytidyl-2C-methyl-D-erythritol.</text>
</comment>
<dbReference type="PANTHER" id="PTHR43527">
    <property type="entry name" value="4-DIPHOSPHOCYTIDYL-2-C-METHYL-D-ERYTHRITOL KINASE, CHLOROPLASTIC"/>
    <property type="match status" value="1"/>
</dbReference>
<evidence type="ECO:0000256" key="9">
    <source>
        <dbReference type="ARBA" id="ARBA00032554"/>
    </source>
</evidence>
<dbReference type="NCBIfam" id="NF011202">
    <property type="entry name" value="PRK14608.1"/>
    <property type="match status" value="1"/>
</dbReference>
<organism evidence="13 14">
    <name type="scientific">Aeromonas diversa CDC 2478-85</name>
    <dbReference type="NCBI Taxonomy" id="1268237"/>
    <lineage>
        <taxon>Bacteria</taxon>
        <taxon>Pseudomonadati</taxon>
        <taxon>Pseudomonadota</taxon>
        <taxon>Gammaproteobacteria</taxon>
        <taxon>Aeromonadales</taxon>
        <taxon>Aeromonadaceae</taxon>
        <taxon>Aeromonas</taxon>
    </lineage>
</organism>
<accession>N9VLR2</accession>
<evidence type="ECO:0000256" key="10">
    <source>
        <dbReference type="HAMAP-Rule" id="MF_00061"/>
    </source>
</evidence>
<feature type="active site" evidence="10">
    <location>
        <position position="11"/>
    </location>
</feature>
<dbReference type="EMBL" id="APVG01000018">
    <property type="protein sequence ID" value="ENY72276.1"/>
    <property type="molecule type" value="Genomic_DNA"/>
</dbReference>
<dbReference type="EC" id="2.7.1.148" evidence="2 10"/>
<dbReference type="RefSeq" id="WP_005351692.1">
    <property type="nucleotide sequence ID" value="NZ_APVG01000018.1"/>
</dbReference>
<dbReference type="GO" id="GO:0016114">
    <property type="term" value="P:terpenoid biosynthetic process"/>
    <property type="evidence" value="ECO:0007669"/>
    <property type="project" value="UniProtKB-UniRule"/>
</dbReference>
<evidence type="ECO:0000256" key="7">
    <source>
        <dbReference type="ARBA" id="ARBA00022840"/>
    </source>
</evidence>
<comment type="catalytic activity">
    <reaction evidence="10">
        <text>4-CDP-2-C-methyl-D-erythritol + ATP = 4-CDP-2-C-methyl-D-erythritol 2-phosphate + ADP + H(+)</text>
        <dbReference type="Rhea" id="RHEA:18437"/>
        <dbReference type="ChEBI" id="CHEBI:15378"/>
        <dbReference type="ChEBI" id="CHEBI:30616"/>
        <dbReference type="ChEBI" id="CHEBI:57823"/>
        <dbReference type="ChEBI" id="CHEBI:57919"/>
        <dbReference type="ChEBI" id="CHEBI:456216"/>
        <dbReference type="EC" id="2.7.1.148"/>
    </reaction>
</comment>
<dbReference type="HAMAP" id="MF_00061">
    <property type="entry name" value="IspE"/>
    <property type="match status" value="1"/>
</dbReference>
<evidence type="ECO:0000256" key="8">
    <source>
        <dbReference type="ARBA" id="ARBA00023229"/>
    </source>
</evidence>
<protein>
    <recommendedName>
        <fullName evidence="3 10">4-diphosphocytidyl-2-C-methyl-D-erythritol kinase</fullName>
        <shortName evidence="10">CMK</shortName>
        <ecNumber evidence="2 10">2.7.1.148</ecNumber>
    </recommendedName>
    <alternativeName>
        <fullName evidence="9 10">4-(cytidine-5'-diphospho)-2-C-methyl-D-erythritol kinase</fullName>
    </alternativeName>
</protein>
<comment type="similarity">
    <text evidence="1 10">Belongs to the GHMP kinase family. IspE subfamily.</text>
</comment>
<evidence type="ECO:0000256" key="6">
    <source>
        <dbReference type="ARBA" id="ARBA00022777"/>
    </source>
</evidence>
<dbReference type="InterPro" id="IPR036554">
    <property type="entry name" value="GHMP_kinase_C_sf"/>
</dbReference>
<evidence type="ECO:0000256" key="4">
    <source>
        <dbReference type="ARBA" id="ARBA00022679"/>
    </source>
</evidence>
<evidence type="ECO:0000259" key="11">
    <source>
        <dbReference type="Pfam" id="PF00288"/>
    </source>
</evidence>
<sequence length="289" mass="31324">MSNILWPAPAKLNLFLHVNGRRPDGYHELQTLFIFLDHGDTLSFEVTEDPALTLSPAIPGVPDEENLIIRAARLLQTRLPTPKGARIRLTKVLPMGGGIGGGSSDAATTLVALNHLWGADLSVDELAEIGVRLGADVPVFVRGVAAFAEGVGERLRPIEIPERWYLVIKPECHVATAAIFQDPDLPRDTPKMRLQDLLAGEWKNDCEGLVKKRHPEVANALGWLLEYAPSRMTGTGACVFAAFEDESLAREVLAKLPDGWMGFVAKGVNISPLANILQLARHANVAGSI</sequence>
<dbReference type="Pfam" id="PF08544">
    <property type="entry name" value="GHMP_kinases_C"/>
    <property type="match status" value="1"/>
</dbReference>
<comment type="caution">
    <text evidence="13">The sequence shown here is derived from an EMBL/GenBank/DDBJ whole genome shotgun (WGS) entry which is preliminary data.</text>
</comment>
<dbReference type="Pfam" id="PF00288">
    <property type="entry name" value="GHMP_kinases_N"/>
    <property type="match status" value="1"/>
</dbReference>
<reference evidence="13 14" key="1">
    <citation type="journal article" date="2013" name="Genome Announc.">
        <title>Draft Genome Sequence of the Aeromonas diversa Type Strain.</title>
        <authorList>
            <person name="Farfan M."/>
            <person name="Spataro N."/>
            <person name="Sanglas A."/>
            <person name="Albarral V."/>
            <person name="Loren J.G."/>
            <person name="Bosch E."/>
            <person name="Fuste M.C."/>
        </authorList>
    </citation>
    <scope>NUCLEOTIDE SEQUENCE [LARGE SCALE GENOMIC DNA]</scope>
    <source>
        <strain evidence="13 14">2478-85</strain>
    </source>
</reference>
<evidence type="ECO:0000256" key="2">
    <source>
        <dbReference type="ARBA" id="ARBA00012052"/>
    </source>
</evidence>
<dbReference type="InterPro" id="IPR006204">
    <property type="entry name" value="GHMP_kinase_N_dom"/>
</dbReference>
<dbReference type="FunFam" id="3.30.230.10:FF:000022">
    <property type="entry name" value="4-diphosphocytidyl-2-C-methyl-D-erythritol kinase"/>
    <property type="match status" value="1"/>
</dbReference>
<dbReference type="InterPro" id="IPR020568">
    <property type="entry name" value="Ribosomal_Su5_D2-typ_SF"/>
</dbReference>
<comment type="pathway">
    <text evidence="10">Isoprenoid biosynthesis; isopentenyl diphosphate biosynthesis via DXP pathway; isopentenyl diphosphate from 1-deoxy-D-xylulose 5-phosphate: step 3/6.</text>
</comment>
<dbReference type="AlphaFoldDB" id="N9VLR2"/>
<evidence type="ECO:0000256" key="3">
    <source>
        <dbReference type="ARBA" id="ARBA00017473"/>
    </source>
</evidence>
<evidence type="ECO:0000256" key="5">
    <source>
        <dbReference type="ARBA" id="ARBA00022741"/>
    </source>
</evidence>
<evidence type="ECO:0000256" key="1">
    <source>
        <dbReference type="ARBA" id="ARBA00009684"/>
    </source>
</evidence>
<dbReference type="InterPro" id="IPR014721">
    <property type="entry name" value="Ribsml_uS5_D2-typ_fold_subgr"/>
</dbReference>
<dbReference type="InterPro" id="IPR013750">
    <property type="entry name" value="GHMP_kinase_C_dom"/>
</dbReference>
<evidence type="ECO:0000259" key="12">
    <source>
        <dbReference type="Pfam" id="PF08544"/>
    </source>
</evidence>
<dbReference type="PIRSF" id="PIRSF010376">
    <property type="entry name" value="IspE"/>
    <property type="match status" value="1"/>
</dbReference>
<dbReference type="UniPathway" id="UPA00056">
    <property type="reaction ID" value="UER00094"/>
</dbReference>
<dbReference type="GO" id="GO:0005524">
    <property type="term" value="F:ATP binding"/>
    <property type="evidence" value="ECO:0007669"/>
    <property type="project" value="UniProtKB-UniRule"/>
</dbReference>
<dbReference type="GO" id="GO:0019288">
    <property type="term" value="P:isopentenyl diphosphate biosynthetic process, methylerythritol 4-phosphate pathway"/>
    <property type="evidence" value="ECO:0007669"/>
    <property type="project" value="UniProtKB-UniRule"/>
</dbReference>
<dbReference type="Gene3D" id="3.30.70.890">
    <property type="entry name" value="GHMP kinase, C-terminal domain"/>
    <property type="match status" value="1"/>
</dbReference>
<keyword evidence="4 10" id="KW-0808">Transferase</keyword>
<evidence type="ECO:0000313" key="13">
    <source>
        <dbReference type="EMBL" id="ENY72276.1"/>
    </source>
</evidence>
<feature type="binding site" evidence="10">
    <location>
        <begin position="94"/>
        <end position="104"/>
    </location>
    <ligand>
        <name>ATP</name>
        <dbReference type="ChEBI" id="CHEBI:30616"/>
    </ligand>
</feature>
<proteinExistence type="inferred from homology"/>
<keyword evidence="14" id="KW-1185">Reference proteome</keyword>
<dbReference type="OrthoDB" id="9809438at2"/>
<feature type="domain" description="GHMP kinase C-terminal" evidence="12">
    <location>
        <begin position="195"/>
        <end position="258"/>
    </location>
</feature>
<keyword evidence="5 10" id="KW-0547">Nucleotide-binding</keyword>
<dbReference type="eggNOG" id="COG1947">
    <property type="taxonomic scope" value="Bacteria"/>
</dbReference>
<dbReference type="PATRIC" id="fig|1268237.3.peg.1681"/>
<dbReference type="PANTHER" id="PTHR43527:SF2">
    <property type="entry name" value="4-DIPHOSPHOCYTIDYL-2-C-METHYL-D-ERYTHRITOL KINASE, CHLOROPLASTIC"/>
    <property type="match status" value="1"/>
</dbReference>
<keyword evidence="6 10" id="KW-0418">Kinase</keyword>
<dbReference type="Gene3D" id="3.30.230.10">
    <property type="match status" value="1"/>
</dbReference>